<protein>
    <submittedName>
        <fullName evidence="4">Phenazine biosynthesis protein</fullName>
    </submittedName>
</protein>
<dbReference type="Pfam" id="PF02567">
    <property type="entry name" value="PhzC-PhzF"/>
    <property type="match status" value="1"/>
</dbReference>
<comment type="similarity">
    <text evidence="1">Belongs to the PhzF family.</text>
</comment>
<dbReference type="NCBIfam" id="TIGR00654">
    <property type="entry name" value="PhzF_family"/>
    <property type="match status" value="1"/>
</dbReference>
<evidence type="ECO:0000256" key="3">
    <source>
        <dbReference type="PIRSR" id="PIRSR016184-1"/>
    </source>
</evidence>
<evidence type="ECO:0000256" key="1">
    <source>
        <dbReference type="ARBA" id="ARBA00008270"/>
    </source>
</evidence>
<dbReference type="SUPFAM" id="SSF54506">
    <property type="entry name" value="Diaminopimelate epimerase-like"/>
    <property type="match status" value="1"/>
</dbReference>
<accession>A0A455T6G1</accession>
<dbReference type="PANTHER" id="PTHR13774">
    <property type="entry name" value="PHENAZINE BIOSYNTHESIS PROTEIN"/>
    <property type="match status" value="1"/>
</dbReference>
<keyword evidence="2" id="KW-0413">Isomerase</keyword>
<dbReference type="GO" id="GO:0005737">
    <property type="term" value="C:cytoplasm"/>
    <property type="evidence" value="ECO:0007669"/>
    <property type="project" value="TreeGrafter"/>
</dbReference>
<reference evidence="4" key="1">
    <citation type="submission" date="2018-12" db="EMBL/GenBank/DDBJ databases">
        <title>Novel natural products biosynthetic potential of the class Ktedonobacteria.</title>
        <authorList>
            <person name="Zheng Y."/>
            <person name="Saitou A."/>
            <person name="Wang C.M."/>
            <person name="Toyoda A."/>
            <person name="Minakuchi Y."/>
            <person name="Sekiguchi Y."/>
            <person name="Ueda K."/>
            <person name="Takano H."/>
            <person name="Sakai Y."/>
            <person name="Yokota A."/>
            <person name="Yabe S."/>
        </authorList>
    </citation>
    <scope>NUCLEOTIDE SEQUENCE</scope>
    <source>
        <strain evidence="4">A3-2</strain>
    </source>
</reference>
<dbReference type="InterPro" id="IPR003719">
    <property type="entry name" value="Phenazine_PhzF-like"/>
</dbReference>
<feature type="active site" evidence="3">
    <location>
        <position position="46"/>
    </location>
</feature>
<dbReference type="Gene3D" id="3.10.310.10">
    <property type="entry name" value="Diaminopimelate Epimerase, Chain A, domain 1"/>
    <property type="match status" value="2"/>
</dbReference>
<proteinExistence type="inferred from homology"/>
<dbReference type="PIRSF" id="PIRSF016184">
    <property type="entry name" value="PhzC_PhzF"/>
    <property type="match status" value="1"/>
</dbReference>
<sequence>MGLRIIQVDAFTDRPFAGNPAAVCLLAEPRDERWMQLVAREMNLSETAFLLPEGDGYRLRWFTPTVEVDLCGHATLASAHVLWEEGLLLPEDPARFYTRSGLLTARRLNGWIEMDFPATPAVPVPPPPGLSEALGVTPLLVARNQFDYLVELESEEVVRTLQPDLTRLLTIPARGFIVTSRAEGEGYDFVSRFFAPAVGVNEDPVTGSAHCTLAPFWCSRLGRPALTGYQASARGGLVRVRLAGERVSLGGQAVTVMRAECFF</sequence>
<gene>
    <name evidence="4" type="ORF">KTA_32700</name>
</gene>
<dbReference type="AlphaFoldDB" id="A0A455T6G1"/>
<evidence type="ECO:0000256" key="2">
    <source>
        <dbReference type="ARBA" id="ARBA00023235"/>
    </source>
</evidence>
<dbReference type="GO" id="GO:0016853">
    <property type="term" value="F:isomerase activity"/>
    <property type="evidence" value="ECO:0007669"/>
    <property type="project" value="UniProtKB-KW"/>
</dbReference>
<name>A0A455T6G1_9CHLR</name>
<organism evidence="4">
    <name type="scientific">Thermogemmatispora argillosa</name>
    <dbReference type="NCBI Taxonomy" id="2045280"/>
    <lineage>
        <taxon>Bacteria</taxon>
        <taxon>Bacillati</taxon>
        <taxon>Chloroflexota</taxon>
        <taxon>Ktedonobacteria</taxon>
        <taxon>Thermogemmatisporales</taxon>
        <taxon>Thermogemmatisporaceae</taxon>
        <taxon>Thermogemmatispora</taxon>
    </lineage>
</organism>
<dbReference type="PANTHER" id="PTHR13774:SF17">
    <property type="entry name" value="PHENAZINE BIOSYNTHESIS-LIKE DOMAIN-CONTAINING PROTEIN"/>
    <property type="match status" value="1"/>
</dbReference>
<evidence type="ECO:0000313" key="4">
    <source>
        <dbReference type="EMBL" id="BBH95071.1"/>
    </source>
</evidence>
<dbReference type="EMBL" id="AP019377">
    <property type="protein sequence ID" value="BBH95071.1"/>
    <property type="molecule type" value="Genomic_DNA"/>
</dbReference>